<comment type="caution">
    <text evidence="1">The sequence shown here is derived from an EMBL/GenBank/DDBJ whole genome shotgun (WGS) entry which is preliminary data.</text>
</comment>
<proteinExistence type="predicted"/>
<protein>
    <submittedName>
        <fullName evidence="1">Uncharacterized protein</fullName>
    </submittedName>
</protein>
<organism evidence="1">
    <name type="scientific">marine sediment metagenome</name>
    <dbReference type="NCBI Taxonomy" id="412755"/>
    <lineage>
        <taxon>unclassified sequences</taxon>
        <taxon>metagenomes</taxon>
        <taxon>ecological metagenomes</taxon>
    </lineage>
</organism>
<reference evidence="1" key="1">
    <citation type="journal article" date="2014" name="Front. Microbiol.">
        <title>High frequency of phylogenetically diverse reductive dehalogenase-homologous genes in deep subseafloor sedimentary metagenomes.</title>
        <authorList>
            <person name="Kawai M."/>
            <person name="Futagami T."/>
            <person name="Toyoda A."/>
            <person name="Takaki Y."/>
            <person name="Nishi S."/>
            <person name="Hori S."/>
            <person name="Arai W."/>
            <person name="Tsubouchi T."/>
            <person name="Morono Y."/>
            <person name="Uchiyama I."/>
            <person name="Ito T."/>
            <person name="Fujiyama A."/>
            <person name="Inagaki F."/>
            <person name="Takami H."/>
        </authorList>
    </citation>
    <scope>NUCLEOTIDE SEQUENCE</scope>
    <source>
        <strain evidence="1">Expedition CK06-06</strain>
    </source>
</reference>
<sequence>MNGIAFLLSFLLVLTPVSKEGVATWYGNEFVGKHHAAYWHEKTPSGAPDVVDDTYLGIAAPSDIPFGTKLLLIRESTCMEHGSPYDGSFV</sequence>
<dbReference type="AlphaFoldDB" id="X0WXU3"/>
<evidence type="ECO:0000313" key="1">
    <source>
        <dbReference type="EMBL" id="GAG29268.1"/>
    </source>
</evidence>
<accession>X0WXU3</accession>
<dbReference type="EMBL" id="BARS01047722">
    <property type="protein sequence ID" value="GAG29268.1"/>
    <property type="molecule type" value="Genomic_DNA"/>
</dbReference>
<name>X0WXU3_9ZZZZ</name>
<feature type="non-terminal residue" evidence="1">
    <location>
        <position position="90"/>
    </location>
</feature>
<gene>
    <name evidence="1" type="ORF">S01H1_71647</name>
</gene>